<organism evidence="6 7">
    <name type="scientific">Limnohabitans radicicola</name>
    <dbReference type="NCBI Taxonomy" id="2771427"/>
    <lineage>
        <taxon>Bacteria</taxon>
        <taxon>Pseudomonadati</taxon>
        <taxon>Pseudomonadota</taxon>
        <taxon>Betaproteobacteria</taxon>
        <taxon>Burkholderiales</taxon>
        <taxon>Comamonadaceae</taxon>
        <taxon>Limnohabitans</taxon>
    </lineage>
</organism>
<evidence type="ECO:0000256" key="2">
    <source>
        <dbReference type="ARBA" id="ARBA00005695"/>
    </source>
</evidence>
<dbReference type="PANTHER" id="PTHR30290:SF10">
    <property type="entry name" value="PERIPLASMIC OLIGOPEPTIDE-BINDING PROTEIN-RELATED"/>
    <property type="match status" value="1"/>
</dbReference>
<comment type="caution">
    <text evidence="6">The sequence shown here is derived from an EMBL/GenBank/DDBJ whole genome shotgun (WGS) entry which is preliminary data.</text>
</comment>
<dbReference type="EMBL" id="JACYFT010000002">
    <property type="protein sequence ID" value="MBD8051164.1"/>
    <property type="molecule type" value="Genomic_DNA"/>
</dbReference>
<dbReference type="Gene3D" id="3.10.105.10">
    <property type="entry name" value="Dipeptide-binding Protein, Domain 3"/>
    <property type="match status" value="1"/>
</dbReference>
<dbReference type="InterPro" id="IPR000914">
    <property type="entry name" value="SBP_5_dom"/>
</dbReference>
<evidence type="ECO:0000256" key="4">
    <source>
        <dbReference type="ARBA" id="ARBA00022729"/>
    </source>
</evidence>
<proteinExistence type="inferred from homology"/>
<reference evidence="6" key="1">
    <citation type="submission" date="2020-09" db="EMBL/GenBank/DDBJ databases">
        <title>Genome seq and assembly of Limnohabitants sp.</title>
        <authorList>
            <person name="Chhetri G."/>
        </authorList>
    </citation>
    <scope>NUCLEOTIDE SEQUENCE</scope>
    <source>
        <strain evidence="6">JUR4</strain>
    </source>
</reference>
<dbReference type="GO" id="GO:0030288">
    <property type="term" value="C:outer membrane-bounded periplasmic space"/>
    <property type="evidence" value="ECO:0007669"/>
    <property type="project" value="UniProtKB-ARBA"/>
</dbReference>
<dbReference type="InterPro" id="IPR039424">
    <property type="entry name" value="SBP_5"/>
</dbReference>
<dbReference type="PANTHER" id="PTHR30290">
    <property type="entry name" value="PERIPLASMIC BINDING COMPONENT OF ABC TRANSPORTER"/>
    <property type="match status" value="1"/>
</dbReference>
<evidence type="ECO:0000313" key="7">
    <source>
        <dbReference type="Proteomes" id="UP000647424"/>
    </source>
</evidence>
<dbReference type="GO" id="GO:0043190">
    <property type="term" value="C:ATP-binding cassette (ABC) transporter complex"/>
    <property type="evidence" value="ECO:0007669"/>
    <property type="project" value="InterPro"/>
</dbReference>
<dbReference type="GO" id="GO:1904680">
    <property type="term" value="F:peptide transmembrane transporter activity"/>
    <property type="evidence" value="ECO:0007669"/>
    <property type="project" value="TreeGrafter"/>
</dbReference>
<gene>
    <name evidence="6" type="ORF">IC609_11445</name>
</gene>
<sequence>MQSAETGFDPAQLSDLYSRILTSNMFDSLYTYDYLARPLVVRPNLAAAMPDVSADFRTYTVKLKPGIYFSDDPAFKGRKRELVASDVVYTYKRIFDPKNKSPSVAGLREEKILGMEELREQATKTGKFDYDHEIEGLRALDKYTVQFKLGEVRPRFLEALTDPGIFGIVAREVVETYGDRIMEHPVGTGPFKLSEWRRSSRIVFVRNPNYRDDYFEASPPADSALSQQVNAQMNGRKLPQIDKVEVSIIEEAQPRWLAFLGNEHDLMERLPAAFVNVAIPQNKLAPNLQKRGIQMQRSPLMDVTYAFFNMDHPVVGGYTPDKVALRRAISLAYNTAEEVRLPRRNQAIVSQGPIMPLTRAYNANTRSEMGVFDRTKAMALLDMFDYTDKDGDGWRDLPDGKPLTLEYATISTADYRELNEIWKKNMDAIGIRVEFKYGQWPEQLKAARNGKLMMWSLGLGGGSPDGAGVLAVGYSKSIGAQNYARFKLPEYDEIYRKINRMPDSPERTELIEQAVKLLVAYAPYKFVSHRIGTDLTHPWVQGYVRNPIARDFWKYIDIDVQKAPKP</sequence>
<dbReference type="SUPFAM" id="SSF53850">
    <property type="entry name" value="Periplasmic binding protein-like II"/>
    <property type="match status" value="1"/>
</dbReference>
<keyword evidence="7" id="KW-1185">Reference proteome</keyword>
<protein>
    <submittedName>
        <fullName evidence="6">Bicyclomycin resistance protein</fullName>
    </submittedName>
</protein>
<evidence type="ECO:0000256" key="3">
    <source>
        <dbReference type="ARBA" id="ARBA00022448"/>
    </source>
</evidence>
<dbReference type="InterPro" id="IPR030678">
    <property type="entry name" value="Peptide/Ni-bd"/>
</dbReference>
<name>A0A927FGT0_9BURK</name>
<keyword evidence="4" id="KW-0732">Signal</keyword>
<dbReference type="PIRSF" id="PIRSF002741">
    <property type="entry name" value="MppA"/>
    <property type="match status" value="1"/>
</dbReference>
<comment type="similarity">
    <text evidence="2">Belongs to the bacterial solute-binding protein 5 family.</text>
</comment>
<dbReference type="AlphaFoldDB" id="A0A927FGT0"/>
<dbReference type="Pfam" id="PF00496">
    <property type="entry name" value="SBP_bac_5"/>
    <property type="match status" value="1"/>
</dbReference>
<feature type="domain" description="Solute-binding protein family 5" evidence="5">
    <location>
        <begin position="41"/>
        <end position="477"/>
    </location>
</feature>
<dbReference type="GO" id="GO:0015833">
    <property type="term" value="P:peptide transport"/>
    <property type="evidence" value="ECO:0007669"/>
    <property type="project" value="TreeGrafter"/>
</dbReference>
<comment type="subcellular location">
    <subcellularLocation>
        <location evidence="1">Cell envelope</location>
    </subcellularLocation>
</comment>
<evidence type="ECO:0000259" key="5">
    <source>
        <dbReference type="Pfam" id="PF00496"/>
    </source>
</evidence>
<dbReference type="Proteomes" id="UP000647424">
    <property type="component" value="Unassembled WGS sequence"/>
</dbReference>
<evidence type="ECO:0000256" key="1">
    <source>
        <dbReference type="ARBA" id="ARBA00004196"/>
    </source>
</evidence>
<evidence type="ECO:0000313" key="6">
    <source>
        <dbReference type="EMBL" id="MBD8051164.1"/>
    </source>
</evidence>
<keyword evidence="3" id="KW-0813">Transport</keyword>
<accession>A0A927FGT0</accession>
<dbReference type="Gene3D" id="3.40.190.10">
    <property type="entry name" value="Periplasmic binding protein-like II"/>
    <property type="match status" value="1"/>
</dbReference>